<reference evidence="4" key="1">
    <citation type="submission" date="2018-05" db="EMBL/GenBank/DDBJ databases">
        <authorList>
            <person name="Du Z."/>
            <person name="Wang X."/>
        </authorList>
    </citation>
    <scope>NUCLEOTIDE SEQUENCE [LARGE SCALE GENOMIC DNA]</scope>
    <source>
        <strain evidence="4">CQN31</strain>
    </source>
</reference>
<evidence type="ECO:0000313" key="4">
    <source>
        <dbReference type="Proteomes" id="UP000245765"/>
    </source>
</evidence>
<keyword evidence="4" id="KW-1185">Reference proteome</keyword>
<dbReference type="EMBL" id="QGNA01000004">
    <property type="protein sequence ID" value="PWS35497.1"/>
    <property type="molecule type" value="Genomic_DNA"/>
</dbReference>
<sequence>MPFGQHRTQHGDRTRHGTGLRDRLAGRAGAGNNHGGARGAIAALFLLLALALAPFSGALAQGNPRVQSNVPAEATAENAVVARDRALVSGQRIAYGRMASELGLPTNLSDQQIEALVASLVIESERVTQRGYSARITVNFRDPGQGGQSAEASHATPEGPAVQGGPAVTSVEATALYRSFPEYLEIKRRLGAAPAVARVEVLGIAGDMARLRLALRSVPPQAAADLAAAGLQVAPVQPVPGQATPGSEGWRLGLAGGR</sequence>
<proteinExistence type="predicted"/>
<feature type="compositionally biased region" description="Basic and acidic residues" evidence="1">
    <location>
        <begin position="9"/>
        <end position="25"/>
    </location>
</feature>
<comment type="caution">
    <text evidence="3">The sequence shown here is derived from an EMBL/GenBank/DDBJ whole genome shotgun (WGS) entry which is preliminary data.</text>
</comment>
<accession>A0A317FBW0</accession>
<dbReference type="RefSeq" id="WP_109871864.1">
    <property type="nucleotide sequence ID" value="NZ_QGNA01000004.1"/>
</dbReference>
<dbReference type="OrthoDB" id="7273812at2"/>
<keyword evidence="2" id="KW-1133">Transmembrane helix</keyword>
<evidence type="ECO:0000256" key="1">
    <source>
        <dbReference type="SAM" id="MobiDB-lite"/>
    </source>
</evidence>
<dbReference type="Proteomes" id="UP000245765">
    <property type="component" value="Unassembled WGS sequence"/>
</dbReference>
<feature type="region of interest" description="Disordered" evidence="1">
    <location>
        <begin position="140"/>
        <end position="166"/>
    </location>
</feature>
<feature type="region of interest" description="Disordered" evidence="1">
    <location>
        <begin position="1"/>
        <end position="32"/>
    </location>
</feature>
<name>A0A317FBW0_9PROT</name>
<gene>
    <name evidence="3" type="ORF">DFH01_17990</name>
</gene>
<protein>
    <submittedName>
        <fullName evidence="3">Uncharacterized protein</fullName>
    </submittedName>
</protein>
<organism evidence="3 4">
    <name type="scientific">Falsiroseomonas bella</name>
    <dbReference type="NCBI Taxonomy" id="2184016"/>
    <lineage>
        <taxon>Bacteria</taxon>
        <taxon>Pseudomonadati</taxon>
        <taxon>Pseudomonadota</taxon>
        <taxon>Alphaproteobacteria</taxon>
        <taxon>Acetobacterales</taxon>
        <taxon>Roseomonadaceae</taxon>
        <taxon>Falsiroseomonas</taxon>
    </lineage>
</organism>
<evidence type="ECO:0000313" key="3">
    <source>
        <dbReference type="EMBL" id="PWS35497.1"/>
    </source>
</evidence>
<dbReference type="AlphaFoldDB" id="A0A317FBW0"/>
<feature type="transmembrane region" description="Helical" evidence="2">
    <location>
        <begin position="40"/>
        <end position="60"/>
    </location>
</feature>
<evidence type="ECO:0000256" key="2">
    <source>
        <dbReference type="SAM" id="Phobius"/>
    </source>
</evidence>
<keyword evidence="2" id="KW-0472">Membrane</keyword>
<feature type="region of interest" description="Disordered" evidence="1">
    <location>
        <begin position="239"/>
        <end position="258"/>
    </location>
</feature>
<keyword evidence="2" id="KW-0812">Transmembrane</keyword>